<dbReference type="NCBIfam" id="NF033394">
    <property type="entry name" value="capsid_maj_Podo"/>
    <property type="match status" value="1"/>
</dbReference>
<keyword evidence="2" id="KW-1185">Reference proteome</keyword>
<protein>
    <submittedName>
        <fullName evidence="1">Phage major capsid protein</fullName>
    </submittedName>
</protein>
<accession>A0A7K3NKT0</accession>
<proteinExistence type="predicted"/>
<evidence type="ECO:0000313" key="2">
    <source>
        <dbReference type="Proteomes" id="UP000469724"/>
    </source>
</evidence>
<comment type="caution">
    <text evidence="1">The sequence shown here is derived from an EMBL/GenBank/DDBJ whole genome shotgun (WGS) entry which is preliminary data.</text>
</comment>
<reference evidence="1 2" key="1">
    <citation type="submission" date="2020-02" db="EMBL/GenBank/DDBJ databases">
        <title>Comparative genomics of sulfur disproportionating microorganisms.</title>
        <authorList>
            <person name="Ward L.M."/>
            <person name="Bertran E."/>
            <person name="Johnston D.T."/>
        </authorList>
    </citation>
    <scope>NUCLEOTIDE SEQUENCE [LARGE SCALE GENOMIC DNA]</scope>
    <source>
        <strain evidence="1 2">DSM 3696</strain>
    </source>
</reference>
<gene>
    <name evidence="1" type="ORF">G3N56_08495</name>
</gene>
<dbReference type="RefSeq" id="WP_163301830.1">
    <property type="nucleotide sequence ID" value="NZ_JAAGRQ010000027.1"/>
</dbReference>
<name>A0A7K3NKT0_9BACT</name>
<dbReference type="EMBL" id="JAAGRQ010000027">
    <property type="protein sequence ID" value="NDY56782.1"/>
    <property type="molecule type" value="Genomic_DNA"/>
</dbReference>
<evidence type="ECO:0000313" key="1">
    <source>
        <dbReference type="EMBL" id="NDY56782.1"/>
    </source>
</evidence>
<dbReference type="InterPro" id="IPR049718">
    <property type="entry name" value="AKO59007-like"/>
</dbReference>
<dbReference type="Proteomes" id="UP000469724">
    <property type="component" value="Unassembled WGS sequence"/>
</dbReference>
<dbReference type="AlphaFoldDB" id="A0A7K3NKT0"/>
<organism evidence="1 2">
    <name type="scientific">Desulfolutivibrio sulfodismutans</name>
    <dbReference type="NCBI Taxonomy" id="63561"/>
    <lineage>
        <taxon>Bacteria</taxon>
        <taxon>Pseudomonadati</taxon>
        <taxon>Thermodesulfobacteriota</taxon>
        <taxon>Desulfovibrionia</taxon>
        <taxon>Desulfovibrionales</taxon>
        <taxon>Desulfovibrionaceae</taxon>
        <taxon>Desulfolutivibrio</taxon>
    </lineage>
</organism>
<sequence length="323" mass="34768">MALNLSEIEAVTNDYFAAADGKAVDIYFSSSFLLDCLMNRRMGIFERPAGGEKIRIPLNYSDAEGGFFTRADPLSSDDRASVSAAFFEWKHAYGNATVYLTDEIAAAGDYAAVQFVTQKIETAQKTCANWLAATLYSAGGDEAPTLTGLRSLTGGDPDAPYGGIAENQLVAADGSKPWRAVTLDDAASMGLDVLQNMRSAAKITDGRDGKPNVAVTTEALYNKISRILQVQQRFVSDDEAARAGFTHLVFEGMILAADDFCPAGHAFAVNTNHLGFAIHQNGFFARRPWTELDGPAGKTMKILWHGNLVCSNRKAHAAHANLS</sequence>